<evidence type="ECO:0000313" key="2">
    <source>
        <dbReference type="Proteomes" id="UP000789860"/>
    </source>
</evidence>
<evidence type="ECO:0000313" key="1">
    <source>
        <dbReference type="EMBL" id="CAG8661751.1"/>
    </source>
</evidence>
<organism evidence="1 2">
    <name type="scientific">Scutellospora calospora</name>
    <dbReference type="NCBI Taxonomy" id="85575"/>
    <lineage>
        <taxon>Eukaryota</taxon>
        <taxon>Fungi</taxon>
        <taxon>Fungi incertae sedis</taxon>
        <taxon>Mucoromycota</taxon>
        <taxon>Glomeromycotina</taxon>
        <taxon>Glomeromycetes</taxon>
        <taxon>Diversisporales</taxon>
        <taxon>Gigasporaceae</taxon>
        <taxon>Scutellospora</taxon>
    </lineage>
</organism>
<comment type="caution">
    <text evidence="1">The sequence shown here is derived from an EMBL/GenBank/DDBJ whole genome shotgun (WGS) entry which is preliminary data.</text>
</comment>
<gene>
    <name evidence="1" type="ORF">SCALOS_LOCUS9055</name>
</gene>
<sequence>KQHKLDQDIIDLIKQKLTTVNLFIQDLYQLYNTNYSQARLVIQQLTANNKI</sequence>
<feature type="non-terminal residue" evidence="1">
    <location>
        <position position="51"/>
    </location>
</feature>
<dbReference type="EMBL" id="CAJVPM010026386">
    <property type="protein sequence ID" value="CAG8661751.1"/>
    <property type="molecule type" value="Genomic_DNA"/>
</dbReference>
<dbReference type="Proteomes" id="UP000789860">
    <property type="component" value="Unassembled WGS sequence"/>
</dbReference>
<reference evidence="1" key="1">
    <citation type="submission" date="2021-06" db="EMBL/GenBank/DDBJ databases">
        <authorList>
            <person name="Kallberg Y."/>
            <person name="Tangrot J."/>
            <person name="Rosling A."/>
        </authorList>
    </citation>
    <scope>NUCLEOTIDE SEQUENCE</scope>
    <source>
        <strain evidence="1">AU212A</strain>
    </source>
</reference>
<feature type="non-terminal residue" evidence="1">
    <location>
        <position position="1"/>
    </location>
</feature>
<keyword evidence="2" id="KW-1185">Reference proteome</keyword>
<proteinExistence type="predicted"/>
<accession>A0ACA9NL49</accession>
<name>A0ACA9NL49_9GLOM</name>
<protein>
    <submittedName>
        <fullName evidence="1">5118_t:CDS:1</fullName>
    </submittedName>
</protein>